<keyword evidence="2" id="KW-1185">Reference proteome</keyword>
<protein>
    <submittedName>
        <fullName evidence="1">Uncharacterized protein AM25</fullName>
    </submittedName>
</protein>
<sequence length="544" mass="61517">MPATTTDFVQLKTWLEGGKKANIIKALETLQAYLIQQGDARAARERVQTLTTNIPIQSFLPCFDTKSLEQLQLIVFVFGKIMEETDVNQALLVDPIVGQFLAQGYKHPFEIVRRLTINQVARCTLQTLMANPELFLDILYSGMLDPEISVEKVAVKIITNIASTLDGIDAIFYKHKALLVDKLLGELPKSGNEINRFRVYELMTTLCGLSQEAFDAVSNIGLFKLFNNDFKNSKDDILSILNFLEIFKALCLQSFKKQGANSLKEEGSFDLLMAILNDNQEDQLTYTFILNLIADISDAAENLFFGEESKLSVPPSIILKLFNEDLSNTFNKESQIVAISVIGALCKSSVKNLDFILLGDEEKLSKYLVFYADSINDQIAQAFYHSLGSILESPRIDDERAEKIVNVLESMLKKRIEPSITKPSNSYIMNYAMYNLRAPFSDVRCAIYHFLKGLCSRINLVKNHVNAHSEFFDYIIDRNTEPNKETKEWKFNTIEVLHKTIQTHPHASGVDAKHIINLKTYLLRGAYIGDKKEVQAIVATESFE</sequence>
<gene>
    <name evidence="1" type="primary">AM25</name>
    <name evidence="1" type="ORF">NAEGRDRAFT_65046</name>
</gene>
<dbReference type="SUPFAM" id="SSF48371">
    <property type="entry name" value="ARM repeat"/>
    <property type="match status" value="1"/>
</dbReference>
<accession>D2V866</accession>
<dbReference type="STRING" id="5762.D2V866"/>
<dbReference type="Proteomes" id="UP000006671">
    <property type="component" value="Unassembled WGS sequence"/>
</dbReference>
<name>D2V866_NAEGR</name>
<evidence type="ECO:0000313" key="2">
    <source>
        <dbReference type="Proteomes" id="UP000006671"/>
    </source>
</evidence>
<dbReference type="GO" id="GO:0005829">
    <property type="term" value="C:cytosol"/>
    <property type="evidence" value="ECO:0007669"/>
    <property type="project" value="TreeGrafter"/>
</dbReference>
<dbReference type="KEGG" id="ngr:NAEGRDRAFT_65046"/>
<dbReference type="InParanoid" id="D2V866"/>
<dbReference type="VEuPathDB" id="AmoebaDB:NAEGRDRAFT_65046"/>
<dbReference type="RefSeq" id="XP_002679867.1">
    <property type="nucleotide sequence ID" value="XM_002679821.1"/>
</dbReference>
<dbReference type="GO" id="GO:0043248">
    <property type="term" value="P:proteasome assembly"/>
    <property type="evidence" value="ECO:0007669"/>
    <property type="project" value="InterPro"/>
</dbReference>
<dbReference type="InterPro" id="IPR016024">
    <property type="entry name" value="ARM-type_fold"/>
</dbReference>
<reference evidence="1 2" key="1">
    <citation type="journal article" date="2010" name="Cell">
        <title>The genome of Naegleria gruberi illuminates early eukaryotic versatility.</title>
        <authorList>
            <person name="Fritz-Laylin L.K."/>
            <person name="Prochnik S.E."/>
            <person name="Ginger M.L."/>
            <person name="Dacks J.B."/>
            <person name="Carpenter M.L."/>
            <person name="Field M.C."/>
            <person name="Kuo A."/>
            <person name="Paredez A."/>
            <person name="Chapman J."/>
            <person name="Pham J."/>
            <person name="Shu S."/>
            <person name="Neupane R."/>
            <person name="Cipriano M."/>
            <person name="Mancuso J."/>
            <person name="Tu H."/>
            <person name="Salamov A."/>
            <person name="Lindquist E."/>
            <person name="Shapiro H."/>
            <person name="Lucas S."/>
            <person name="Grigoriev I.V."/>
            <person name="Cande W.Z."/>
            <person name="Fulton C."/>
            <person name="Rokhsar D.S."/>
            <person name="Dawson S.C."/>
        </authorList>
    </citation>
    <scope>NUCLEOTIDE SEQUENCE [LARGE SCALE GENOMIC DNA]</scope>
    <source>
        <strain evidence="1 2">NEG-M</strain>
    </source>
</reference>
<evidence type="ECO:0000313" key="1">
    <source>
        <dbReference type="EMBL" id="EFC47123.1"/>
    </source>
</evidence>
<organism evidence="2">
    <name type="scientific">Naegleria gruberi</name>
    <name type="common">Amoeba</name>
    <dbReference type="NCBI Taxonomy" id="5762"/>
    <lineage>
        <taxon>Eukaryota</taxon>
        <taxon>Discoba</taxon>
        <taxon>Heterolobosea</taxon>
        <taxon>Tetramitia</taxon>
        <taxon>Eutetramitia</taxon>
        <taxon>Vahlkampfiidae</taxon>
        <taxon>Naegleria</taxon>
    </lineage>
</organism>
<dbReference type="OrthoDB" id="10250600at2759"/>
<proteinExistence type="predicted"/>
<dbReference type="PANTHER" id="PTHR13554">
    <property type="entry name" value="26S PROTEASOME NON-ATPASE REGULATORY SUBUNIT 5-RELATED"/>
    <property type="match status" value="1"/>
</dbReference>
<dbReference type="eggNOG" id="KOG4413">
    <property type="taxonomic scope" value="Eukaryota"/>
</dbReference>
<dbReference type="EMBL" id="GG738856">
    <property type="protein sequence ID" value="EFC47123.1"/>
    <property type="molecule type" value="Genomic_DNA"/>
</dbReference>
<dbReference type="OMA" id="WGQEYIS"/>
<dbReference type="PANTHER" id="PTHR13554:SF10">
    <property type="entry name" value="26S PROTEASOME NON-ATPASE REGULATORY SUBUNIT 5"/>
    <property type="match status" value="1"/>
</dbReference>
<dbReference type="InterPro" id="IPR019538">
    <property type="entry name" value="PSMD5"/>
</dbReference>
<dbReference type="GeneID" id="8861300"/>
<dbReference type="AlphaFoldDB" id="D2V866"/>
<dbReference type="Pfam" id="PF10508">
    <property type="entry name" value="Proteasom_PSMB"/>
    <property type="match status" value="1"/>
</dbReference>